<feature type="transmembrane region" description="Helical" evidence="9">
    <location>
        <begin position="169"/>
        <end position="188"/>
    </location>
</feature>
<feature type="transmembrane region" description="Helical" evidence="9">
    <location>
        <begin position="197"/>
        <end position="214"/>
    </location>
</feature>
<feature type="transmembrane region" description="Helical" evidence="9">
    <location>
        <begin position="139"/>
        <end position="157"/>
    </location>
</feature>
<dbReference type="EMBL" id="ML119695">
    <property type="protein sequence ID" value="RPA79780.1"/>
    <property type="molecule type" value="Genomic_DNA"/>
</dbReference>
<evidence type="ECO:0000256" key="4">
    <source>
        <dbReference type="ARBA" id="ARBA00011182"/>
    </source>
</evidence>
<protein>
    <recommendedName>
        <fullName evidence="10">Sugar phosphate transporter domain-containing protein</fullName>
    </recommendedName>
</protein>
<sequence>MSSKSLSPGVLNGSYRRASPRASPSRNIRELSPQPLKTKIGTISEEFTKMEYLEAGEPQPAKPTLSSLWTDPVKRKFLIWTLINTLSTIGIVFTNKSIFEDPTFRGLQTTFACFHFICTSLTLFLISRPQVAMFVPRRARLIEILPLAIAMCANVILPNASLAYSTVTFYQIARILLTPFVALINYTFYNKSIPRKAAYAIIPVCLGVAIVSYYDTLPQGESVKVTTTIGVFFAIVGVMASSLYTVWIGSYHKKLSMDSYQLLFNQAPVSAIVLLFASPIIDGIPDYSAMDRGKLGLVVMSGCFASLINLSQFFIINGAGPVSSTVVGHAKTCSIVALGWIYSNRKIGDRSLIGIALAIGGIVYYSMELLKAGRKA</sequence>
<gene>
    <name evidence="11" type="ORF">BJ508DRAFT_415760</name>
</gene>
<dbReference type="InterPro" id="IPR037185">
    <property type="entry name" value="EmrE-like"/>
</dbReference>
<dbReference type="Proteomes" id="UP000275078">
    <property type="component" value="Unassembled WGS sequence"/>
</dbReference>
<feature type="domain" description="Sugar phosphate transporter" evidence="10">
    <location>
        <begin position="77"/>
        <end position="366"/>
    </location>
</feature>
<evidence type="ECO:0000313" key="11">
    <source>
        <dbReference type="EMBL" id="RPA79780.1"/>
    </source>
</evidence>
<evidence type="ECO:0000256" key="1">
    <source>
        <dbReference type="ARBA" id="ARBA00003420"/>
    </source>
</evidence>
<keyword evidence="5 9" id="KW-0812">Transmembrane</keyword>
<evidence type="ECO:0000256" key="2">
    <source>
        <dbReference type="ARBA" id="ARBA00004477"/>
    </source>
</evidence>
<comment type="subcellular location">
    <subcellularLocation>
        <location evidence="2">Endoplasmic reticulum membrane</location>
        <topology evidence="2">Multi-pass membrane protein</topology>
    </subcellularLocation>
</comment>
<feature type="compositionally biased region" description="Low complexity" evidence="8">
    <location>
        <begin position="14"/>
        <end position="26"/>
    </location>
</feature>
<dbReference type="OrthoDB" id="5547497at2759"/>
<dbReference type="Pfam" id="PF03151">
    <property type="entry name" value="TPT"/>
    <property type="match status" value="1"/>
</dbReference>
<reference evidence="11 12" key="1">
    <citation type="journal article" date="2018" name="Nat. Ecol. Evol.">
        <title>Pezizomycetes genomes reveal the molecular basis of ectomycorrhizal truffle lifestyle.</title>
        <authorList>
            <person name="Murat C."/>
            <person name="Payen T."/>
            <person name="Noel B."/>
            <person name="Kuo A."/>
            <person name="Morin E."/>
            <person name="Chen J."/>
            <person name="Kohler A."/>
            <person name="Krizsan K."/>
            <person name="Balestrini R."/>
            <person name="Da Silva C."/>
            <person name="Montanini B."/>
            <person name="Hainaut M."/>
            <person name="Levati E."/>
            <person name="Barry K.W."/>
            <person name="Belfiori B."/>
            <person name="Cichocki N."/>
            <person name="Clum A."/>
            <person name="Dockter R.B."/>
            <person name="Fauchery L."/>
            <person name="Guy J."/>
            <person name="Iotti M."/>
            <person name="Le Tacon F."/>
            <person name="Lindquist E.A."/>
            <person name="Lipzen A."/>
            <person name="Malagnac F."/>
            <person name="Mello A."/>
            <person name="Molinier V."/>
            <person name="Miyauchi S."/>
            <person name="Poulain J."/>
            <person name="Riccioni C."/>
            <person name="Rubini A."/>
            <person name="Sitrit Y."/>
            <person name="Splivallo R."/>
            <person name="Traeger S."/>
            <person name="Wang M."/>
            <person name="Zifcakova L."/>
            <person name="Wipf D."/>
            <person name="Zambonelli A."/>
            <person name="Paolocci F."/>
            <person name="Nowrousian M."/>
            <person name="Ottonello S."/>
            <person name="Baldrian P."/>
            <person name="Spatafora J.W."/>
            <person name="Henrissat B."/>
            <person name="Nagy L.G."/>
            <person name="Aury J.M."/>
            <person name="Wincker P."/>
            <person name="Grigoriev I.V."/>
            <person name="Bonfante P."/>
            <person name="Martin F.M."/>
        </authorList>
    </citation>
    <scope>NUCLEOTIDE SEQUENCE [LARGE SCALE GENOMIC DNA]</scope>
    <source>
        <strain evidence="11 12">RN42</strain>
    </source>
</reference>
<dbReference type="AlphaFoldDB" id="A0A3N4I6P8"/>
<evidence type="ECO:0000256" key="6">
    <source>
        <dbReference type="ARBA" id="ARBA00022989"/>
    </source>
</evidence>
<dbReference type="InterPro" id="IPR004853">
    <property type="entry name" value="Sugar_P_trans_dom"/>
</dbReference>
<dbReference type="SUPFAM" id="SSF103481">
    <property type="entry name" value="Multidrug resistance efflux transporter EmrE"/>
    <property type="match status" value="1"/>
</dbReference>
<name>A0A3N4I6P8_ASCIM</name>
<dbReference type="GO" id="GO:0005789">
    <property type="term" value="C:endoplasmic reticulum membrane"/>
    <property type="evidence" value="ECO:0007669"/>
    <property type="project" value="UniProtKB-SubCell"/>
</dbReference>
<comment type="function">
    <text evidence="1">Involved in the import of GDP-mannose from the cytoplasm into the Golgi lumen.</text>
</comment>
<dbReference type="InterPro" id="IPR050186">
    <property type="entry name" value="TPT_transporter"/>
</dbReference>
<feature type="transmembrane region" description="Helical" evidence="9">
    <location>
        <begin position="293"/>
        <end position="315"/>
    </location>
</feature>
<feature type="transmembrane region" description="Helical" evidence="9">
    <location>
        <begin position="262"/>
        <end position="281"/>
    </location>
</feature>
<feature type="transmembrane region" description="Helical" evidence="9">
    <location>
        <begin position="106"/>
        <end position="127"/>
    </location>
</feature>
<keyword evidence="7 9" id="KW-0472">Membrane</keyword>
<evidence type="ECO:0000256" key="8">
    <source>
        <dbReference type="SAM" id="MobiDB-lite"/>
    </source>
</evidence>
<feature type="transmembrane region" description="Helical" evidence="9">
    <location>
        <begin position="229"/>
        <end position="250"/>
    </location>
</feature>
<accession>A0A3N4I6P8</accession>
<evidence type="ECO:0000256" key="5">
    <source>
        <dbReference type="ARBA" id="ARBA00022692"/>
    </source>
</evidence>
<keyword evidence="6 9" id="KW-1133">Transmembrane helix</keyword>
<evidence type="ECO:0000256" key="7">
    <source>
        <dbReference type="ARBA" id="ARBA00023136"/>
    </source>
</evidence>
<feature type="transmembrane region" description="Helical" evidence="9">
    <location>
        <begin position="77"/>
        <end position="94"/>
    </location>
</feature>
<comment type="similarity">
    <text evidence="3">Belongs to the TPT transporter family. SLC35D subfamily.</text>
</comment>
<keyword evidence="12" id="KW-1185">Reference proteome</keyword>
<comment type="subunit">
    <text evidence="4">Homooligomer.</text>
</comment>
<organism evidence="11 12">
    <name type="scientific">Ascobolus immersus RN42</name>
    <dbReference type="NCBI Taxonomy" id="1160509"/>
    <lineage>
        <taxon>Eukaryota</taxon>
        <taxon>Fungi</taxon>
        <taxon>Dikarya</taxon>
        <taxon>Ascomycota</taxon>
        <taxon>Pezizomycotina</taxon>
        <taxon>Pezizomycetes</taxon>
        <taxon>Pezizales</taxon>
        <taxon>Ascobolaceae</taxon>
        <taxon>Ascobolus</taxon>
    </lineage>
</organism>
<feature type="transmembrane region" description="Helical" evidence="9">
    <location>
        <begin position="322"/>
        <end position="341"/>
    </location>
</feature>
<feature type="transmembrane region" description="Helical" evidence="9">
    <location>
        <begin position="347"/>
        <end position="367"/>
    </location>
</feature>
<proteinExistence type="inferred from homology"/>
<dbReference type="PANTHER" id="PTHR11132">
    <property type="entry name" value="SOLUTE CARRIER FAMILY 35"/>
    <property type="match status" value="1"/>
</dbReference>
<evidence type="ECO:0000256" key="9">
    <source>
        <dbReference type="SAM" id="Phobius"/>
    </source>
</evidence>
<feature type="region of interest" description="Disordered" evidence="8">
    <location>
        <begin position="1"/>
        <end position="31"/>
    </location>
</feature>
<evidence type="ECO:0000313" key="12">
    <source>
        <dbReference type="Proteomes" id="UP000275078"/>
    </source>
</evidence>
<evidence type="ECO:0000256" key="3">
    <source>
        <dbReference type="ARBA" id="ARBA00010425"/>
    </source>
</evidence>
<dbReference type="STRING" id="1160509.A0A3N4I6P8"/>
<evidence type="ECO:0000259" key="10">
    <source>
        <dbReference type="Pfam" id="PF03151"/>
    </source>
</evidence>